<feature type="domain" description="C-type lectin" evidence="2">
    <location>
        <begin position="37"/>
        <end position="149"/>
    </location>
</feature>
<dbReference type="InterPro" id="IPR016186">
    <property type="entry name" value="C-type_lectin-like/link_sf"/>
</dbReference>
<dbReference type="Pfam" id="PF00059">
    <property type="entry name" value="Lectin_C"/>
    <property type="match status" value="2"/>
</dbReference>
<sequence>MKSYLKYFVLLLCLNFIEGAFRCDYNYSVVAKGWFKYHVIPATWFDARLRCTLEGAVLVSPTTQEIKFEMINIIKQSNSKQQEIFTGIHATLSQGDYYTVDGTPLATLPVTWATGEPDNVDNKESCITLKSTGDMADRFCEKTRPYICYRAGEPQETANECGTVDPEYHLDTRTNKCYKFHRVARNYTRAAFACAAEGGHLAIVNDNVEATVLSQIFSKVPANEMVVGRSGWWNDITFIGFYNWGERLDWRTVHGQTLMEAGYNKFQPGEPNGEDTEFCGCIFRSGLLCNVWCHEKFTFICEKNTTYPGVCQEKNKRNIIVPSD</sequence>
<name>A0A2Z5WQ31_MYTSE</name>
<evidence type="ECO:0000259" key="2">
    <source>
        <dbReference type="PROSITE" id="PS50041"/>
    </source>
</evidence>
<evidence type="ECO:0000256" key="1">
    <source>
        <dbReference type="SAM" id="SignalP"/>
    </source>
</evidence>
<dbReference type="PANTHER" id="PTHR22803">
    <property type="entry name" value="MANNOSE, PHOSPHOLIPASE, LECTIN RECEPTOR RELATED"/>
    <property type="match status" value="1"/>
</dbReference>
<dbReference type="CDD" id="cd00037">
    <property type="entry name" value="CLECT"/>
    <property type="match status" value="2"/>
</dbReference>
<dbReference type="EMBL" id="LC209794">
    <property type="protein sequence ID" value="BBC20960.1"/>
    <property type="molecule type" value="mRNA"/>
</dbReference>
<keyword evidence="1" id="KW-0732">Signal</keyword>
<gene>
    <name evidence="3" type="primary">EPL</name>
</gene>
<dbReference type="Gene3D" id="3.10.100.10">
    <property type="entry name" value="Mannose-Binding Protein A, subunit A"/>
    <property type="match status" value="2"/>
</dbReference>
<feature type="signal peptide" evidence="1">
    <location>
        <begin position="1"/>
        <end position="19"/>
    </location>
</feature>
<feature type="chain" id="PRO_5016269560" evidence="1">
    <location>
        <begin position="20"/>
        <end position="324"/>
    </location>
</feature>
<dbReference type="AlphaFoldDB" id="A0A2Z5WQ31"/>
<organism evidence="3">
    <name type="scientific">Mythimna separata</name>
    <name type="common">Oriental armyworm</name>
    <name type="synonym">Pseudaletia separata</name>
    <dbReference type="NCBI Taxonomy" id="271217"/>
    <lineage>
        <taxon>Eukaryota</taxon>
        <taxon>Metazoa</taxon>
        <taxon>Ecdysozoa</taxon>
        <taxon>Arthropoda</taxon>
        <taxon>Hexapoda</taxon>
        <taxon>Insecta</taxon>
        <taxon>Pterygota</taxon>
        <taxon>Neoptera</taxon>
        <taxon>Endopterygota</taxon>
        <taxon>Lepidoptera</taxon>
        <taxon>Glossata</taxon>
        <taxon>Ditrysia</taxon>
        <taxon>Noctuoidea</taxon>
        <taxon>Noctuidae</taxon>
        <taxon>Noctuinae</taxon>
        <taxon>Hadenini</taxon>
        <taxon>Mythimna</taxon>
    </lineage>
</organism>
<evidence type="ECO:0000313" key="3">
    <source>
        <dbReference type="EMBL" id="BBC20960.1"/>
    </source>
</evidence>
<dbReference type="InterPro" id="IPR016187">
    <property type="entry name" value="CTDL_fold"/>
</dbReference>
<proteinExistence type="evidence at transcript level"/>
<dbReference type="GO" id="GO:0030246">
    <property type="term" value="F:carbohydrate binding"/>
    <property type="evidence" value="ECO:0007669"/>
    <property type="project" value="UniProtKB-KW"/>
</dbReference>
<feature type="domain" description="C-type lectin" evidence="2">
    <location>
        <begin position="173"/>
        <end position="302"/>
    </location>
</feature>
<reference evidence="3" key="1">
    <citation type="journal article" date="2017" name="Insect Biochem. Mol. Biol.">
        <title>Gene expression and molecular characterization of a novel C-type lectin, encapsulation promoting lectin (EPL), in the rice armyworm, Mythimna separata.</title>
        <authorList>
            <person name="Ishihara T."/>
            <person name="Maruyama Y."/>
            <person name="Furukawa S."/>
        </authorList>
    </citation>
    <scope>NUCLEOTIDE SEQUENCE</scope>
</reference>
<dbReference type="InterPro" id="IPR001304">
    <property type="entry name" value="C-type_lectin-like"/>
</dbReference>
<dbReference type="PROSITE" id="PS50041">
    <property type="entry name" value="C_TYPE_LECTIN_2"/>
    <property type="match status" value="2"/>
</dbReference>
<dbReference type="SMART" id="SM00034">
    <property type="entry name" value="CLECT"/>
    <property type="match status" value="2"/>
</dbReference>
<accession>A0A2Z5WQ31</accession>
<protein>
    <submittedName>
        <fullName evidence="3">C-type lectin</fullName>
    </submittedName>
</protein>
<dbReference type="SUPFAM" id="SSF56436">
    <property type="entry name" value="C-type lectin-like"/>
    <property type="match status" value="2"/>
</dbReference>
<keyword evidence="3" id="KW-0430">Lectin</keyword>
<dbReference type="InterPro" id="IPR050111">
    <property type="entry name" value="C-type_lectin/snaclec_domain"/>
</dbReference>